<reference evidence="2" key="1">
    <citation type="submission" date="2017-03" db="EMBL/GenBank/DDBJ databases">
        <authorList>
            <person name="Rodrigo-Torres L."/>
            <person name="Arahal R.D."/>
            <person name="Lucena T."/>
        </authorList>
    </citation>
    <scope>NUCLEOTIDE SEQUENCE [LARGE SCALE GENOMIC DNA]</scope>
    <source>
        <strain evidence="2">CECT 8370</strain>
    </source>
</reference>
<dbReference type="PROSITE" id="PS51257">
    <property type="entry name" value="PROKAR_LIPOPROTEIN"/>
    <property type="match status" value="1"/>
</dbReference>
<organism evidence="1 2">
    <name type="scientific">Roseovarius gaetbuli</name>
    <dbReference type="NCBI Taxonomy" id="1356575"/>
    <lineage>
        <taxon>Bacteria</taxon>
        <taxon>Pseudomonadati</taxon>
        <taxon>Pseudomonadota</taxon>
        <taxon>Alphaproteobacteria</taxon>
        <taxon>Rhodobacterales</taxon>
        <taxon>Roseobacteraceae</taxon>
        <taxon>Roseovarius</taxon>
    </lineage>
</organism>
<dbReference type="RefSeq" id="WP_085825934.1">
    <property type="nucleotide sequence ID" value="NZ_FWFJ01000006.1"/>
</dbReference>
<dbReference type="Proteomes" id="UP000194012">
    <property type="component" value="Unassembled WGS sequence"/>
</dbReference>
<accession>A0A1X6YP60</accession>
<gene>
    <name evidence="1" type="ORF">ROG8370_00974</name>
</gene>
<dbReference type="EMBL" id="FWFJ01000006">
    <property type="protein sequence ID" value="SLN26460.1"/>
    <property type="molecule type" value="Genomic_DNA"/>
</dbReference>
<protein>
    <recommendedName>
        <fullName evidence="3">Lipoprotein</fullName>
    </recommendedName>
</protein>
<sequence length="70" mass="6774">MTKLFGAALALLVLAGCGVDGEPLRPKLNTTLKAGSGGHASVGVGVGVDVGNVNIATNGSKVNVGMGLDL</sequence>
<proteinExistence type="predicted"/>
<evidence type="ECO:0000313" key="1">
    <source>
        <dbReference type="EMBL" id="SLN26460.1"/>
    </source>
</evidence>
<evidence type="ECO:0008006" key="3">
    <source>
        <dbReference type="Google" id="ProtNLM"/>
    </source>
</evidence>
<evidence type="ECO:0000313" key="2">
    <source>
        <dbReference type="Proteomes" id="UP000194012"/>
    </source>
</evidence>
<name>A0A1X6YP60_9RHOB</name>
<keyword evidence="2" id="KW-1185">Reference proteome</keyword>
<dbReference type="AlphaFoldDB" id="A0A1X6YP60"/>